<feature type="transmembrane region" description="Helical" evidence="8">
    <location>
        <begin position="390"/>
        <end position="412"/>
    </location>
</feature>
<dbReference type="Pfam" id="PF03176">
    <property type="entry name" value="MMPL"/>
    <property type="match status" value="2"/>
</dbReference>
<keyword evidence="5 8" id="KW-1133">Transmembrane helix</keyword>
<dbReference type="OrthoDB" id="2365435at2"/>
<protein>
    <recommendedName>
        <fullName evidence="9">Membrane transport protein MMPL domain-containing protein</fullName>
    </recommendedName>
</protein>
<dbReference type="Gene3D" id="1.20.1640.10">
    <property type="entry name" value="Multidrug efflux transporter AcrB transmembrane domain"/>
    <property type="match status" value="2"/>
</dbReference>
<name>E5XKL3_SEGRC</name>
<dbReference type="InterPro" id="IPR050545">
    <property type="entry name" value="Mycobact_MmpL"/>
</dbReference>
<evidence type="ECO:0000256" key="3">
    <source>
        <dbReference type="ARBA" id="ARBA00022475"/>
    </source>
</evidence>
<dbReference type="RefSeq" id="WP_007466627.1">
    <property type="nucleotide sequence ID" value="NZ_KI391954.1"/>
</dbReference>
<comment type="subcellular location">
    <subcellularLocation>
        <location evidence="1">Cell membrane</location>
        <topology evidence="1">Multi-pass membrane protein</topology>
    </subcellularLocation>
</comment>
<keyword evidence="3" id="KW-1003">Cell membrane</keyword>
<reference evidence="10 11" key="1">
    <citation type="journal article" date="2011" name="Stand. Genomic Sci.">
        <title>High quality draft genome sequence of Segniliparus rugosus CDC 945(T)= (ATCC BAA-974(T)).</title>
        <authorList>
            <person name="Earl A.M."/>
            <person name="Desjardins C.A."/>
            <person name="Fitzgerald M.G."/>
            <person name="Arachchi H.M."/>
            <person name="Zeng Q."/>
            <person name="Mehta T."/>
            <person name="Griggs A."/>
            <person name="Birren B.W."/>
            <person name="Toney N.C."/>
            <person name="Carr J."/>
            <person name="Posey J."/>
            <person name="Butler W.R."/>
        </authorList>
    </citation>
    <scope>NUCLEOTIDE SEQUENCE [LARGE SCALE GENOMIC DNA]</scope>
    <source>
        <strain evidence="11">ATCC BAA-974 / DSM 45345 / CCUG 50838 / CIP 108380 / JCM 13579 / CDC 945</strain>
    </source>
</reference>
<feature type="transmembrane region" description="Helical" evidence="8">
    <location>
        <begin position="259"/>
        <end position="278"/>
    </location>
</feature>
<keyword evidence="7" id="KW-0175">Coiled coil</keyword>
<dbReference type="HOGENOM" id="CLU_005108_3_2_11"/>
<sequence>MPHDYRTNDSNSSGSKFSGFAALVARFALPVVGLWVFAAVALNLIAPPIEQMIIEHGSPLFPVHTASGEALKRMGRAFGESSSNNQSVFILEKNAPFGEADQQYRVELVRRLKADKAHVESVFDTWSDPQLAAATESPDKQLAFLQLNLAGNIGSPKAVESVQAVQSIVDSIPKPAGVSVYNAGMSQGAVEEIDAVMQDSIRLAIASAVLIGALLLFVYRSIWVAVLPLFTVGLAVAVADPLVNLLVQAGLLPTSLFTNALMGALMMGACTDYSIFFIGRYQEGRRAGQSIDEAYRSAYQGVAPVVFASGLTVAGGLACMDFAQLDLLKTMGTPCAIGLICSAASALTITPVVLFVGAKRFGLFEPKRRVRSATVWRRVGVCIARWPKPIFIASSVVLALCMLAIPTAELNFDELAYIPHNMQSAKGLSAVQRHFPEHQLYPDIVLIEADHDLRNSADIGTIEQTAQQLAKLPDVNAVQWLTRPLGAPLDQASLTFGAGYAGKMLSQNLLVIKERARQMRQLTDNLGATIELIDQLKAELSGAQQQAGALNAQSERTSATLKKLDKQIHDLRALAEPVRASLAEQTDCAKNLACSGANATLNGLADLGQLSSGLRQITALSASLQNGMTTSTSSIPLIEGSLVQLRDMANSINMAIEPMVSQLDMGVSLMQDLGRSSAGTGTYFYFPAQLLSDPRLKPYVGLMFSPDGKTTRLIVMGKSSSFGAQGMLRPARLGEATDAALKGTPLEGSVVTVSGSAATIADTHAILDRDKKIILVAALTLIFSIVLLLLRSVVAAGVVIASVVVSYLSTYGLSLFVWQHLIGLQLHWAVPLAVFAVLISVGADYNLLVASRFKEEMGAGVKTGVIRSITGTGGVVTTAGMVFAVTMFSMLGASLVHLAQMGFTIGMGLVIDTFVVRTFTVPTLAVMLGEKFWWPMRLKDL</sequence>
<evidence type="ECO:0000256" key="8">
    <source>
        <dbReference type="SAM" id="Phobius"/>
    </source>
</evidence>
<evidence type="ECO:0000313" key="10">
    <source>
        <dbReference type="EMBL" id="EFV15125.1"/>
    </source>
</evidence>
<proteinExistence type="inferred from homology"/>
<dbReference type="SUPFAM" id="SSF82866">
    <property type="entry name" value="Multidrug efflux transporter AcrB transmembrane domain"/>
    <property type="match status" value="2"/>
</dbReference>
<dbReference type="InterPro" id="IPR004869">
    <property type="entry name" value="MMPL_dom"/>
</dbReference>
<evidence type="ECO:0000256" key="1">
    <source>
        <dbReference type="ARBA" id="ARBA00004651"/>
    </source>
</evidence>
<evidence type="ECO:0000256" key="7">
    <source>
        <dbReference type="SAM" id="Coils"/>
    </source>
</evidence>
<dbReference type="eggNOG" id="COG2409">
    <property type="taxonomic scope" value="Bacteria"/>
</dbReference>
<dbReference type="PANTHER" id="PTHR33406:SF6">
    <property type="entry name" value="MEMBRANE PROTEIN YDGH-RELATED"/>
    <property type="match status" value="1"/>
</dbReference>
<keyword evidence="6 8" id="KW-0472">Membrane</keyword>
<dbReference type="GO" id="GO:0005886">
    <property type="term" value="C:plasma membrane"/>
    <property type="evidence" value="ECO:0007669"/>
    <property type="project" value="UniProtKB-SubCell"/>
</dbReference>
<evidence type="ECO:0000256" key="6">
    <source>
        <dbReference type="ARBA" id="ARBA00023136"/>
    </source>
</evidence>
<feature type="domain" description="Membrane transport protein MMPL" evidence="9">
    <location>
        <begin position="626"/>
        <end position="936"/>
    </location>
</feature>
<dbReference type="PANTHER" id="PTHR33406">
    <property type="entry name" value="MEMBRANE PROTEIN MJ1562-RELATED"/>
    <property type="match status" value="1"/>
</dbReference>
<keyword evidence="4 8" id="KW-0812">Transmembrane</keyword>
<dbReference type="STRING" id="679197.HMPREF9336_00032"/>
<evidence type="ECO:0000256" key="5">
    <source>
        <dbReference type="ARBA" id="ARBA00022989"/>
    </source>
</evidence>
<gene>
    <name evidence="10" type="ORF">HMPREF9336_00032</name>
</gene>
<dbReference type="AlphaFoldDB" id="E5XKL3"/>
<feature type="transmembrane region" description="Helical" evidence="8">
    <location>
        <begin position="828"/>
        <end position="848"/>
    </location>
</feature>
<keyword evidence="11" id="KW-1185">Reference proteome</keyword>
<organism evidence="10 11">
    <name type="scientific">Segniliparus rugosus (strain ATCC BAA-974 / DSM 45345 / CCUG 50838 / CIP 108380 / JCM 13579 / CDC 945)</name>
    <dbReference type="NCBI Taxonomy" id="679197"/>
    <lineage>
        <taxon>Bacteria</taxon>
        <taxon>Bacillati</taxon>
        <taxon>Actinomycetota</taxon>
        <taxon>Actinomycetes</taxon>
        <taxon>Mycobacteriales</taxon>
        <taxon>Segniliparaceae</taxon>
        <taxon>Segniliparus</taxon>
    </lineage>
</organism>
<feature type="transmembrane region" description="Helical" evidence="8">
    <location>
        <begin position="775"/>
        <end position="808"/>
    </location>
</feature>
<feature type="transmembrane region" description="Helical" evidence="8">
    <location>
        <begin position="298"/>
        <end position="323"/>
    </location>
</feature>
<accession>E5XKL3</accession>
<feature type="transmembrane region" description="Helical" evidence="8">
    <location>
        <begin position="903"/>
        <end position="929"/>
    </location>
</feature>
<feature type="coiled-coil region" evidence="7">
    <location>
        <begin position="519"/>
        <end position="553"/>
    </location>
</feature>
<feature type="transmembrane region" description="Helical" evidence="8">
    <location>
        <begin position="869"/>
        <end position="891"/>
    </location>
</feature>
<comment type="caution">
    <text evidence="10">The sequence shown here is derived from an EMBL/GenBank/DDBJ whole genome shotgun (WGS) entry which is preliminary data.</text>
</comment>
<dbReference type="EMBL" id="ACZI02000003">
    <property type="protein sequence ID" value="EFV15125.1"/>
    <property type="molecule type" value="Genomic_DNA"/>
</dbReference>
<feature type="transmembrane region" description="Helical" evidence="8">
    <location>
        <begin position="20"/>
        <end position="46"/>
    </location>
</feature>
<evidence type="ECO:0000256" key="4">
    <source>
        <dbReference type="ARBA" id="ARBA00022692"/>
    </source>
</evidence>
<feature type="transmembrane region" description="Helical" evidence="8">
    <location>
        <begin position="201"/>
        <end position="219"/>
    </location>
</feature>
<evidence type="ECO:0000259" key="9">
    <source>
        <dbReference type="Pfam" id="PF03176"/>
    </source>
</evidence>
<evidence type="ECO:0000256" key="2">
    <source>
        <dbReference type="ARBA" id="ARBA00010157"/>
    </source>
</evidence>
<evidence type="ECO:0000313" key="11">
    <source>
        <dbReference type="Proteomes" id="UP000004816"/>
    </source>
</evidence>
<dbReference type="Proteomes" id="UP000004816">
    <property type="component" value="Unassembled WGS sequence"/>
</dbReference>
<comment type="similarity">
    <text evidence="2">Belongs to the resistance-nodulation-cell division (RND) (TC 2.A.6) family. MmpL subfamily.</text>
</comment>
<dbReference type="eggNOG" id="COG1033">
    <property type="taxonomic scope" value="Bacteria"/>
</dbReference>
<feature type="domain" description="Membrane transport protein MMPL" evidence="9">
    <location>
        <begin position="61"/>
        <end position="390"/>
    </location>
</feature>
<feature type="transmembrane region" description="Helical" evidence="8">
    <location>
        <begin position="335"/>
        <end position="358"/>
    </location>
</feature>